<evidence type="ECO:0000313" key="4">
    <source>
        <dbReference type="Proteomes" id="UP000001476"/>
    </source>
</evidence>
<dbReference type="SUPFAM" id="SSF109998">
    <property type="entry name" value="Triger factor/SurA peptide-binding domain-like"/>
    <property type="match status" value="1"/>
</dbReference>
<evidence type="ECO:0000256" key="1">
    <source>
        <dbReference type="SAM" id="Phobius"/>
    </source>
</evidence>
<gene>
    <name evidence="3" type="ordered locus">EUBELI_01288</name>
</gene>
<feature type="domain" description="PpiC" evidence="2">
    <location>
        <begin position="231"/>
        <end position="356"/>
    </location>
</feature>
<keyword evidence="1" id="KW-1133">Transmembrane helix</keyword>
<dbReference type="eggNOG" id="COG0760">
    <property type="taxonomic scope" value="Bacteria"/>
</dbReference>
<accession>C4Z122</accession>
<proteinExistence type="predicted"/>
<dbReference type="Proteomes" id="UP000001476">
    <property type="component" value="Chromosome"/>
</dbReference>
<feature type="transmembrane region" description="Helical" evidence="1">
    <location>
        <begin position="46"/>
        <end position="65"/>
    </location>
</feature>
<dbReference type="Pfam" id="PF13145">
    <property type="entry name" value="Rotamase_2"/>
    <property type="match status" value="1"/>
</dbReference>
<name>C4Z122_LACE2</name>
<keyword evidence="1" id="KW-0812">Transmembrane</keyword>
<dbReference type="STRING" id="515620.EUBELI_01288"/>
<keyword evidence="1" id="KW-0472">Membrane</keyword>
<dbReference type="InterPro" id="IPR000297">
    <property type="entry name" value="PPIase_PpiC"/>
</dbReference>
<dbReference type="AlphaFoldDB" id="C4Z122"/>
<reference evidence="3 4" key="1">
    <citation type="journal article" date="2009" name="Proc. Natl. Acad. Sci. U.S.A.">
        <title>Characterizing a model human gut microbiota composed of members of its two dominant bacterial phyla.</title>
        <authorList>
            <person name="Mahowald M.A."/>
            <person name="Rey F.E."/>
            <person name="Seedorf H."/>
            <person name="Turnbaugh P.J."/>
            <person name="Fulton R.S."/>
            <person name="Wollam A."/>
            <person name="Shah N."/>
            <person name="Wang C."/>
            <person name="Magrini V."/>
            <person name="Wilson R.K."/>
            <person name="Cantarel B.L."/>
            <person name="Coutinho P.M."/>
            <person name="Henrissat B."/>
            <person name="Crock L.W."/>
            <person name="Russell A."/>
            <person name="Verberkmoes N.C."/>
            <person name="Hettich R.L."/>
            <person name="Gordon J.I."/>
        </authorList>
    </citation>
    <scope>NUCLEOTIDE SEQUENCE [LARGE SCALE GENOMIC DNA]</scope>
    <source>
        <strain evidence="4">ATCC 27750 / DSM 3376 / VPI C15-48 / C15-B4</strain>
    </source>
</reference>
<evidence type="ECO:0000313" key="3">
    <source>
        <dbReference type="EMBL" id="ACR72285.1"/>
    </source>
</evidence>
<organism evidence="3 4">
    <name type="scientific">Lachnospira eligens (strain ATCC 27750 / DSM 3376 / VPI C15-48 / C15-B4)</name>
    <name type="common">Eubacterium eligens</name>
    <dbReference type="NCBI Taxonomy" id="515620"/>
    <lineage>
        <taxon>Bacteria</taxon>
        <taxon>Bacillati</taxon>
        <taxon>Bacillota</taxon>
        <taxon>Clostridia</taxon>
        <taxon>Lachnospirales</taxon>
        <taxon>Lachnospiraceae</taxon>
        <taxon>Lachnospira</taxon>
    </lineage>
</organism>
<keyword evidence="4" id="KW-1185">Reference proteome</keyword>
<dbReference type="HOGENOM" id="CLU_629756_0_0_9"/>
<dbReference type="InterPro" id="IPR027304">
    <property type="entry name" value="Trigger_fact/SurA_dom_sf"/>
</dbReference>
<dbReference type="KEGG" id="eel:EUBELI_01288"/>
<dbReference type="EMBL" id="CP001104">
    <property type="protein sequence ID" value="ACR72285.1"/>
    <property type="molecule type" value="Genomic_DNA"/>
</dbReference>
<sequence length="395" mass="45149">MNREDIMADNNAASDKEKVVTKYDRKMQKRKEEERKEAKRRFITKWVSIAVLAVIILGCGTAAGLKLNSIYNDYIEVNDDKISQIEFDFYYGIAKTNNLNTAIYGTMTYGDYYTSYMGYKTSQSDKSQEYSTDYTWYDYFANSAVSTIKETKALLEDADANGFEYDNEAADYDEFIGKLKDAAGEADMSYSDYLKQLFGKKANEKRVKVFLKDYLKSTAYQEVLTEKLAATDEEADEYYQSNKDTYDKFKYRTFTVKAGSSDSSDMAEAKTKADKFASGVTSEATFATQCRIYSNDEEDKYAADDASLVSDVKKSDIESACADWIVSSDRSEGDVTVIEDSANSCYYIVYYINRTYDGADDDSIKSTVLNKKYSEYIKKYTDEYSVNVKKRFSYK</sequence>
<protein>
    <recommendedName>
        <fullName evidence="2">PpiC domain-containing protein</fullName>
    </recommendedName>
</protein>
<evidence type="ECO:0000259" key="2">
    <source>
        <dbReference type="Pfam" id="PF13145"/>
    </source>
</evidence>
<dbReference type="GO" id="GO:0003755">
    <property type="term" value="F:peptidyl-prolyl cis-trans isomerase activity"/>
    <property type="evidence" value="ECO:0007669"/>
    <property type="project" value="InterPro"/>
</dbReference>